<dbReference type="Pfam" id="PF00650">
    <property type="entry name" value="CRAL_TRIO"/>
    <property type="match status" value="1"/>
</dbReference>
<feature type="region of interest" description="Disordered" evidence="1">
    <location>
        <begin position="407"/>
        <end position="517"/>
    </location>
</feature>
<dbReference type="PhylomeDB" id="A0A0G4EH83"/>
<evidence type="ECO:0000313" key="4">
    <source>
        <dbReference type="Proteomes" id="UP000041254"/>
    </source>
</evidence>
<dbReference type="CDD" id="cd00170">
    <property type="entry name" value="SEC14"/>
    <property type="match status" value="1"/>
</dbReference>
<feature type="compositionally biased region" description="Polar residues" evidence="1">
    <location>
        <begin position="478"/>
        <end position="494"/>
    </location>
</feature>
<evidence type="ECO:0000259" key="2">
    <source>
        <dbReference type="PROSITE" id="PS50191"/>
    </source>
</evidence>
<dbReference type="Gene3D" id="3.40.525.10">
    <property type="entry name" value="CRAL-TRIO lipid binding domain"/>
    <property type="match status" value="1"/>
</dbReference>
<dbReference type="AlphaFoldDB" id="A0A0G4EH83"/>
<dbReference type="SMART" id="SM00516">
    <property type="entry name" value="SEC14"/>
    <property type="match status" value="1"/>
</dbReference>
<keyword evidence="4" id="KW-1185">Reference proteome</keyword>
<protein>
    <recommendedName>
        <fullName evidence="2">CRAL-TRIO domain-containing protein</fullName>
    </recommendedName>
</protein>
<dbReference type="PANTHER" id="PTHR46818">
    <property type="entry name" value="DOMAIN-CONTAINING PROTEIN, PUTATIVE-RELATED"/>
    <property type="match status" value="1"/>
</dbReference>
<sequence length="535" mass="59632">MGGESHHGHPDSSAASEIPEVALVTSTNPSPHTVPASLLAHQPSRDETHKSFHHGVVIRQVFLHQPLDEGEQEMITQFRIHCREHNFTFPPRMEPLLLRILLYNKRKHPHHYLHKSVEHTVLMRDWRREMYPVSEVEVRKDLESGVMYWVGRDASYRPLAIVRLSRLSREVRENPDRFKRLTVFVFEWALRHAFVPGKVETCKVLVDLSNVPLRSIPIKVLKDMVSTLTKQYPFRLDKMFIVNAPKIVSTLWAMIKGLLTEVQQQKINFMKDHFQEDLLKEYHPSQLEQQYGGTLPDIQPPAFYPFAFPPSPTSPIPHVPDVWRACDETTSQGVLWAGDVRTPIQWSAEAPEIFKKCGLTYPEGRPIPPEGEELIARATDLLSSRLEELLSDPAIDLQVLSLRFEQPSPAPAPATAATGDVRKVSSAPPLPPLAADEDTPEVCVHLVGEGEGEEGQGGMNGREDAAVEASPSSDRRPNSSTVATSGEEGSNSPEGTPDKKEVGKDGTGVGVGKQHPAVEVVPTKRNKCCAVCAIM</sequence>
<dbReference type="OMA" id="MEATTEW"/>
<dbReference type="InterPro" id="IPR001251">
    <property type="entry name" value="CRAL-TRIO_dom"/>
</dbReference>
<feature type="domain" description="CRAL-TRIO" evidence="2">
    <location>
        <begin position="135"/>
        <end position="299"/>
    </location>
</feature>
<evidence type="ECO:0000313" key="3">
    <source>
        <dbReference type="EMBL" id="CEL95337.1"/>
    </source>
</evidence>
<reference evidence="3 4" key="1">
    <citation type="submission" date="2014-11" db="EMBL/GenBank/DDBJ databases">
        <authorList>
            <person name="Zhu J."/>
            <person name="Qi W."/>
            <person name="Song R."/>
        </authorList>
    </citation>
    <scope>NUCLEOTIDE SEQUENCE [LARGE SCALE GENOMIC DNA]</scope>
</reference>
<proteinExistence type="predicted"/>
<dbReference type="EMBL" id="CDMY01000227">
    <property type="protein sequence ID" value="CEL95337.1"/>
    <property type="molecule type" value="Genomic_DNA"/>
</dbReference>
<dbReference type="SUPFAM" id="SSF52087">
    <property type="entry name" value="CRAL/TRIO domain"/>
    <property type="match status" value="1"/>
</dbReference>
<evidence type="ECO:0000256" key="1">
    <source>
        <dbReference type="SAM" id="MobiDB-lite"/>
    </source>
</evidence>
<accession>A0A0G4EH83</accession>
<dbReference type="VEuPathDB" id="CryptoDB:Vbra_11767"/>
<dbReference type="InterPro" id="IPR036865">
    <property type="entry name" value="CRAL-TRIO_dom_sf"/>
</dbReference>
<name>A0A0G4EH83_VITBC</name>
<dbReference type="PROSITE" id="PS50191">
    <property type="entry name" value="CRAL_TRIO"/>
    <property type="match status" value="1"/>
</dbReference>
<organism evidence="3 4">
    <name type="scientific">Vitrella brassicaformis (strain CCMP3155)</name>
    <dbReference type="NCBI Taxonomy" id="1169540"/>
    <lineage>
        <taxon>Eukaryota</taxon>
        <taxon>Sar</taxon>
        <taxon>Alveolata</taxon>
        <taxon>Colpodellida</taxon>
        <taxon>Vitrellaceae</taxon>
        <taxon>Vitrella</taxon>
    </lineage>
</organism>
<dbReference type="PANTHER" id="PTHR46818:SF1">
    <property type="entry name" value="CHROMOSOME UNDETERMINED SCAFFOLD_125, WHOLE GENOME SHOTGUN SEQUENCE"/>
    <property type="match status" value="1"/>
</dbReference>
<dbReference type="OrthoDB" id="7777654at2759"/>
<gene>
    <name evidence="3" type="ORF">Vbra_11767</name>
</gene>
<dbReference type="InParanoid" id="A0A0G4EH83"/>
<dbReference type="Proteomes" id="UP000041254">
    <property type="component" value="Unassembled WGS sequence"/>
</dbReference>